<protein>
    <submittedName>
        <fullName evidence="9">Carbohydrate ABC transporter membrane protein 2, CUT1 family (TC 3.A.1.1.-)</fullName>
    </submittedName>
</protein>
<dbReference type="RefSeq" id="WP_072428121.1">
    <property type="nucleotide sequence ID" value="NZ_FPKR01000005.1"/>
</dbReference>
<dbReference type="OrthoDB" id="369039at2"/>
<keyword evidence="6 7" id="KW-0472">Membrane</keyword>
<feature type="transmembrane region" description="Helical" evidence="7">
    <location>
        <begin position="107"/>
        <end position="131"/>
    </location>
</feature>
<evidence type="ECO:0000256" key="4">
    <source>
        <dbReference type="ARBA" id="ARBA00022692"/>
    </source>
</evidence>
<keyword evidence="3" id="KW-1003">Cell membrane</keyword>
<dbReference type="GO" id="GO:0005886">
    <property type="term" value="C:plasma membrane"/>
    <property type="evidence" value="ECO:0007669"/>
    <property type="project" value="UniProtKB-SubCell"/>
</dbReference>
<keyword evidence="2 7" id="KW-0813">Transport</keyword>
<gene>
    <name evidence="9" type="ORF">SAMN02745887_01609</name>
</gene>
<dbReference type="InterPro" id="IPR000515">
    <property type="entry name" value="MetI-like"/>
</dbReference>
<feature type="transmembrane region" description="Helical" evidence="7">
    <location>
        <begin position="12"/>
        <end position="34"/>
    </location>
</feature>
<evidence type="ECO:0000256" key="2">
    <source>
        <dbReference type="ARBA" id="ARBA00022448"/>
    </source>
</evidence>
<comment type="similarity">
    <text evidence="7">Belongs to the binding-protein-dependent transport system permease family.</text>
</comment>
<dbReference type="SUPFAM" id="SSF161098">
    <property type="entry name" value="MetI-like"/>
    <property type="match status" value="1"/>
</dbReference>
<keyword evidence="10" id="KW-1185">Reference proteome</keyword>
<feature type="domain" description="ABC transmembrane type-1" evidence="8">
    <location>
        <begin position="72"/>
        <end position="262"/>
    </location>
</feature>
<evidence type="ECO:0000256" key="5">
    <source>
        <dbReference type="ARBA" id="ARBA00022989"/>
    </source>
</evidence>
<dbReference type="PROSITE" id="PS50928">
    <property type="entry name" value="ABC_TM1"/>
    <property type="match status" value="1"/>
</dbReference>
<dbReference type="AlphaFoldDB" id="A0A1K2HFK7"/>
<dbReference type="InterPro" id="IPR035906">
    <property type="entry name" value="MetI-like_sf"/>
</dbReference>
<dbReference type="EMBL" id="FPKR01000005">
    <property type="protein sequence ID" value="SFZ75461.1"/>
    <property type="molecule type" value="Genomic_DNA"/>
</dbReference>
<proteinExistence type="inferred from homology"/>
<dbReference type="Gene3D" id="1.10.3720.10">
    <property type="entry name" value="MetI-like"/>
    <property type="match status" value="1"/>
</dbReference>
<name>A0A1K2HFK7_9NEIS</name>
<dbReference type="STRING" id="1121279.SAMN02745887_01609"/>
<reference evidence="9 10" key="1">
    <citation type="submission" date="2016-11" db="EMBL/GenBank/DDBJ databases">
        <authorList>
            <person name="Jaros S."/>
            <person name="Januszkiewicz K."/>
            <person name="Wedrychowicz H."/>
        </authorList>
    </citation>
    <scope>NUCLEOTIDE SEQUENCE [LARGE SCALE GENOMIC DNA]</scope>
    <source>
        <strain evidence="9 10">DSM 18899</strain>
    </source>
</reference>
<dbReference type="PANTHER" id="PTHR43744">
    <property type="entry name" value="ABC TRANSPORTER PERMEASE PROTEIN MG189-RELATED-RELATED"/>
    <property type="match status" value="1"/>
</dbReference>
<comment type="subcellular location">
    <subcellularLocation>
        <location evidence="1 7">Cell membrane</location>
        <topology evidence="1 7">Multi-pass membrane protein</topology>
    </subcellularLocation>
</comment>
<evidence type="ECO:0000313" key="9">
    <source>
        <dbReference type="EMBL" id="SFZ75461.1"/>
    </source>
</evidence>
<evidence type="ECO:0000256" key="1">
    <source>
        <dbReference type="ARBA" id="ARBA00004651"/>
    </source>
</evidence>
<sequence length="277" mass="30274">MKAKLNPAYLSAYAIVLGGAVIMLMPFWFMFVFATHSDTDILSVPPPMWFGDAFLDNMRLLLGRLPYFWHNLGMSFYVAIATTVLNLFFCSLAGYAFAMFEFKYKEYLFAGVLSTMLLPAFLGMIPSVLIMTGLGWMNEPRALIVPAACGAMGVFMMRQFIGSAIPKELLEAARIDGCGEFGIYWRIVVPLITPAFGTLGLITFIGAWNNFMGPLVIMNDMQMYTVPLALRSLSGTGQVPWGAISAGSAVAVLPLLVLFVITSRRLIEGLTAGAVKA</sequence>
<organism evidence="9 10">
    <name type="scientific">Chitinimonas taiwanensis DSM 18899</name>
    <dbReference type="NCBI Taxonomy" id="1121279"/>
    <lineage>
        <taxon>Bacteria</taxon>
        <taxon>Pseudomonadati</taxon>
        <taxon>Pseudomonadota</taxon>
        <taxon>Betaproteobacteria</taxon>
        <taxon>Neisseriales</taxon>
        <taxon>Chitinibacteraceae</taxon>
        <taxon>Chitinimonas</taxon>
    </lineage>
</organism>
<evidence type="ECO:0000256" key="6">
    <source>
        <dbReference type="ARBA" id="ARBA00023136"/>
    </source>
</evidence>
<evidence type="ECO:0000313" key="10">
    <source>
        <dbReference type="Proteomes" id="UP000186513"/>
    </source>
</evidence>
<dbReference type="Proteomes" id="UP000186513">
    <property type="component" value="Unassembled WGS sequence"/>
</dbReference>
<feature type="transmembrane region" description="Helical" evidence="7">
    <location>
        <begin position="183"/>
        <end position="208"/>
    </location>
</feature>
<keyword evidence="4 7" id="KW-0812">Transmembrane</keyword>
<feature type="transmembrane region" description="Helical" evidence="7">
    <location>
        <begin position="143"/>
        <end position="162"/>
    </location>
</feature>
<dbReference type="PANTHER" id="PTHR43744:SF12">
    <property type="entry name" value="ABC TRANSPORTER PERMEASE PROTEIN MG189-RELATED"/>
    <property type="match status" value="1"/>
</dbReference>
<accession>A0A1K2HFK7</accession>
<evidence type="ECO:0000256" key="7">
    <source>
        <dbReference type="RuleBase" id="RU363032"/>
    </source>
</evidence>
<dbReference type="CDD" id="cd06261">
    <property type="entry name" value="TM_PBP2"/>
    <property type="match status" value="1"/>
</dbReference>
<keyword evidence="5 7" id="KW-1133">Transmembrane helix</keyword>
<feature type="transmembrane region" description="Helical" evidence="7">
    <location>
        <begin position="76"/>
        <end position="100"/>
    </location>
</feature>
<dbReference type="GO" id="GO:0055085">
    <property type="term" value="P:transmembrane transport"/>
    <property type="evidence" value="ECO:0007669"/>
    <property type="project" value="InterPro"/>
</dbReference>
<feature type="transmembrane region" description="Helical" evidence="7">
    <location>
        <begin position="241"/>
        <end position="261"/>
    </location>
</feature>
<evidence type="ECO:0000259" key="8">
    <source>
        <dbReference type="PROSITE" id="PS50928"/>
    </source>
</evidence>
<evidence type="ECO:0000256" key="3">
    <source>
        <dbReference type="ARBA" id="ARBA00022475"/>
    </source>
</evidence>
<dbReference type="Pfam" id="PF00528">
    <property type="entry name" value="BPD_transp_1"/>
    <property type="match status" value="1"/>
</dbReference>